<evidence type="ECO:0000313" key="2">
    <source>
        <dbReference type="Proteomes" id="UP000191806"/>
    </source>
</evidence>
<sequence>MKLEISECIEVDTKILIEEYGQLLTESSKKSIIKNNSQIVK</sequence>
<organism evidence="1 2">
    <name type="scientific">Lactococcus lactis subsp. cremoris</name>
    <name type="common">Streptococcus cremoris</name>
    <dbReference type="NCBI Taxonomy" id="1359"/>
    <lineage>
        <taxon>Bacteria</taxon>
        <taxon>Bacillati</taxon>
        <taxon>Bacillota</taxon>
        <taxon>Bacilli</taxon>
        <taxon>Lactobacillales</taxon>
        <taxon>Streptococcaceae</taxon>
        <taxon>Lactococcus</taxon>
    </lineage>
</organism>
<accession>A0AAF0P2I9</accession>
<reference evidence="1 2" key="1">
    <citation type="journal article" date="2017" name="BMC Genomics">
        <title>Comparative and functional genomics of the Lactococcus lactis taxon; insights into evolution and niche adaptation.</title>
        <authorList>
            <person name="Kelleher P."/>
            <person name="Bottacini F."/>
            <person name="Mahony J."/>
            <person name="Kilcawley K.N."/>
            <person name="van Sinderen D."/>
        </authorList>
    </citation>
    <scope>NUCLEOTIDE SEQUENCE [LARGE SCALE GENOMIC DNA]</scope>
    <source>
        <strain evidence="1 2">JM1</strain>
    </source>
</reference>
<evidence type="ECO:0000313" key="1">
    <source>
        <dbReference type="EMBL" id="WMF94350.1"/>
    </source>
</evidence>
<protein>
    <submittedName>
        <fullName evidence="1">Uncharacterized protein</fullName>
    </submittedName>
</protein>
<name>A0AAF0P2I9_LACLC</name>
<dbReference type="RefSeq" id="WP_257788755.1">
    <property type="nucleotide sequence ID" value="NZ_CP015899.2"/>
</dbReference>
<dbReference type="Proteomes" id="UP000191806">
    <property type="component" value="Chromosome"/>
</dbReference>
<gene>
    <name evidence="1" type="ORF">LLJM1_03150</name>
</gene>
<proteinExistence type="predicted"/>
<dbReference type="AlphaFoldDB" id="A0AAF0P2I9"/>
<dbReference type="EMBL" id="CP015899">
    <property type="protein sequence ID" value="WMF94350.1"/>
    <property type="molecule type" value="Genomic_DNA"/>
</dbReference>